<gene>
    <name evidence="2" type="ORF">ENU72_02695</name>
</gene>
<sequence length="672" mass="78580">MLNFFLFFIFGQFKDTIYFKGDSIFYNPEEEKIVLKGNAYIRYRDIELFSDSCTFLRKEELLIAKGNPVLISGKDTLKGSLMRFNIKTQKGFVYKGKSKVEKGFVWGEKIYKTEKKVIKGYTGFFTTCELSEPHYYFTSKKMKVIIDDAVIATPVLMDIEEIPILILPFWVFPISKDRKSGFLIPRPGRNSNLGLYIRDLSYYFVINNYMDLTLNLDLYERKGALFGVDFVYILYKKISGNFKFTYTREIDTKMKRWSLIGNHDQILPLGFNLKARSDFVSDKKYILEYSDIRAQRVKSESESEISLSRSFKIGSFLINSNYKKDFINKIERMNLPKINLTIFQKDLKILRTSASFSYLREIYRDTILKEERSGFMAGNAIGINKIIFDVLNLNANLNTKAGILNKDTTGRNYPFLKSLNLNTSLGTKIYGISIFKIPPFEKFLHTMTISTGYSFAPYIKNPPVKPFLGLGECRRKSILSFNLANDYETKLKNERLHILSFVLSRNYNIIEKEWSNINLNGYLLRTLPFNFSFSLIYYKDEKKWKDLNIYLSGNIPLKILSDFLFNSNVSPWNMNLTYTYKNIGGAKGFLNFNIQGGLTKNFFINFHASYDTERKIFVERSISITRNLHCFSARFNWHRIGNIWDYDFKIWITKIPDVKFERGLFEAILPKE</sequence>
<dbReference type="GO" id="GO:0009279">
    <property type="term" value="C:cell outer membrane"/>
    <property type="evidence" value="ECO:0007669"/>
    <property type="project" value="TreeGrafter"/>
</dbReference>
<name>A0A7V3ZTL2_UNCW3</name>
<proteinExistence type="predicted"/>
<reference evidence="2" key="1">
    <citation type="journal article" date="2020" name="mSystems">
        <title>Genome- and Community-Level Interaction Insights into Carbon Utilization and Element Cycling Functions of Hydrothermarchaeota in Hydrothermal Sediment.</title>
        <authorList>
            <person name="Zhou Z."/>
            <person name="Liu Y."/>
            <person name="Xu W."/>
            <person name="Pan J."/>
            <person name="Luo Z.H."/>
            <person name="Li M."/>
        </authorList>
    </citation>
    <scope>NUCLEOTIDE SEQUENCE [LARGE SCALE GENOMIC DNA]</scope>
    <source>
        <strain evidence="2">SpSt-695</strain>
    </source>
</reference>
<dbReference type="InterPro" id="IPR045659">
    <property type="entry name" value="LptD_2"/>
</dbReference>
<dbReference type="PANTHER" id="PTHR30189:SF1">
    <property type="entry name" value="LPS-ASSEMBLY PROTEIN LPTD"/>
    <property type="match status" value="1"/>
</dbReference>
<dbReference type="InterPro" id="IPR050218">
    <property type="entry name" value="LptD"/>
</dbReference>
<evidence type="ECO:0000313" key="2">
    <source>
        <dbReference type="EMBL" id="HGK53914.1"/>
    </source>
</evidence>
<organism evidence="2">
    <name type="scientific">candidate division WOR-3 bacterium</name>
    <dbReference type="NCBI Taxonomy" id="2052148"/>
    <lineage>
        <taxon>Bacteria</taxon>
        <taxon>Bacteria division WOR-3</taxon>
    </lineage>
</organism>
<comment type="caution">
    <text evidence="2">The sequence shown here is derived from an EMBL/GenBank/DDBJ whole genome shotgun (WGS) entry which is preliminary data.</text>
</comment>
<feature type="domain" description="LPS-assembly protein LptD central" evidence="1">
    <location>
        <begin position="150"/>
        <end position="342"/>
    </location>
</feature>
<evidence type="ECO:0000259" key="1">
    <source>
        <dbReference type="Pfam" id="PF19838"/>
    </source>
</evidence>
<dbReference type="EMBL" id="DTDP01000118">
    <property type="protein sequence ID" value="HGK53914.1"/>
    <property type="molecule type" value="Genomic_DNA"/>
</dbReference>
<dbReference type="GO" id="GO:1990351">
    <property type="term" value="C:transporter complex"/>
    <property type="evidence" value="ECO:0007669"/>
    <property type="project" value="TreeGrafter"/>
</dbReference>
<dbReference type="AlphaFoldDB" id="A0A7V3ZTL2"/>
<dbReference type="Pfam" id="PF19838">
    <property type="entry name" value="LptD_2"/>
    <property type="match status" value="1"/>
</dbReference>
<protein>
    <submittedName>
        <fullName evidence="2">LPS-assembly protein LptD</fullName>
    </submittedName>
</protein>
<dbReference type="PANTHER" id="PTHR30189">
    <property type="entry name" value="LPS-ASSEMBLY PROTEIN"/>
    <property type="match status" value="1"/>
</dbReference>
<accession>A0A7V3ZTL2</accession>